<protein>
    <recommendedName>
        <fullName evidence="1">VWFA domain-containing protein</fullName>
    </recommendedName>
</protein>
<evidence type="ECO:0000313" key="2">
    <source>
        <dbReference type="EMBL" id="CAQ88433.1"/>
    </source>
</evidence>
<dbReference type="Pfam" id="PF12450">
    <property type="entry name" value="vWF_A"/>
    <property type="match status" value="1"/>
</dbReference>
<accession>B7LM60</accession>
<evidence type="ECO:0000313" key="3">
    <source>
        <dbReference type="Proteomes" id="UP000000745"/>
    </source>
</evidence>
<keyword evidence="3" id="KW-1185">Reference proteome</keyword>
<dbReference type="Pfam" id="PF00092">
    <property type="entry name" value="VWA"/>
    <property type="match status" value="1"/>
</dbReference>
<gene>
    <name evidence="2" type="ordered locus">EFER_0898</name>
</gene>
<dbReference type="HOGENOM" id="CLU_019123_3_0_6"/>
<dbReference type="SMART" id="SM00327">
    <property type="entry name" value="VWA"/>
    <property type="match status" value="1"/>
</dbReference>
<dbReference type="InterPro" id="IPR022156">
    <property type="entry name" value="Uncharacterised_YfbK_N"/>
</dbReference>
<reference evidence="3" key="1">
    <citation type="journal article" date="2009" name="PLoS Genet.">
        <title>Organised genome dynamics in the Escherichia coli species results in highly diverse adaptive paths.</title>
        <authorList>
            <person name="Touchon M."/>
            <person name="Hoede C."/>
            <person name="Tenaillon O."/>
            <person name="Barbe V."/>
            <person name="Baeriswyl S."/>
            <person name="Bidet P."/>
            <person name="Bingen E."/>
            <person name="Bonacorsi S."/>
            <person name="Bouchier C."/>
            <person name="Bouvet O."/>
            <person name="Calteau A."/>
            <person name="Chiapello H."/>
            <person name="Clermont O."/>
            <person name="Cruveiller S."/>
            <person name="Danchin A."/>
            <person name="Diard M."/>
            <person name="Dossat C."/>
            <person name="Karoui M.E."/>
            <person name="Frapy E."/>
            <person name="Garry L."/>
            <person name="Ghigo J.M."/>
            <person name="Gilles A.M."/>
            <person name="Johnson J."/>
            <person name="Le Bouguenec C."/>
            <person name="Lescat M."/>
            <person name="Mangenot S."/>
            <person name="Martinez-Jehanne V."/>
            <person name="Matic I."/>
            <person name="Nassif X."/>
            <person name="Oztas S."/>
            <person name="Petit M.A."/>
            <person name="Pichon C."/>
            <person name="Rouy Z."/>
            <person name="Ruf C.S."/>
            <person name="Schneider D."/>
            <person name="Tourret J."/>
            <person name="Vacherie B."/>
            <person name="Vallenet D."/>
            <person name="Medigue C."/>
            <person name="Rocha E.P.C."/>
            <person name="Denamur E."/>
        </authorList>
    </citation>
    <scope>NUCLEOTIDE SEQUENCE [LARGE SCALE GENOMIC DNA]</scope>
    <source>
        <strain evidence="3">ATCC 35469 / DSM 13698 / BCRC 15582 / CCUG 18766 / IAM 14443 / JCM 21226 / LMG 7866 / NBRC 102419 / NCTC 12128 / CDC 0568-73</strain>
    </source>
</reference>
<dbReference type="Proteomes" id="UP000000745">
    <property type="component" value="Chromosome"/>
</dbReference>
<dbReference type="Gene3D" id="3.40.50.410">
    <property type="entry name" value="von Willebrand factor, type A domain"/>
    <property type="match status" value="1"/>
</dbReference>
<dbReference type="AlphaFoldDB" id="B7LM60"/>
<organism evidence="2 3">
    <name type="scientific">Escherichia fergusonii (strain ATCC 35469 / DSM 13698 / CCUG 18766 / IAM 14443 / JCM 21226 / LMG 7866 / NBRC 102419 / NCTC 12128 / CDC 0568-73)</name>
    <dbReference type="NCBI Taxonomy" id="585054"/>
    <lineage>
        <taxon>Bacteria</taxon>
        <taxon>Pseudomonadati</taxon>
        <taxon>Pseudomonadota</taxon>
        <taxon>Gammaproteobacteria</taxon>
        <taxon>Enterobacterales</taxon>
        <taxon>Enterobacteriaceae</taxon>
        <taxon>Escherichia</taxon>
    </lineage>
</organism>
<dbReference type="InterPro" id="IPR051266">
    <property type="entry name" value="CLCR"/>
</dbReference>
<dbReference type="EMBL" id="CU928158">
    <property type="protein sequence ID" value="CAQ88433.1"/>
    <property type="molecule type" value="Genomic_DNA"/>
</dbReference>
<dbReference type="PANTHER" id="PTHR10579">
    <property type="entry name" value="CALCIUM-ACTIVATED CHLORIDE CHANNEL REGULATOR"/>
    <property type="match status" value="1"/>
</dbReference>
<dbReference type="InterPro" id="IPR036465">
    <property type="entry name" value="vWFA_dom_sf"/>
</dbReference>
<evidence type="ECO:0000259" key="1">
    <source>
        <dbReference type="PROSITE" id="PS50234"/>
    </source>
</evidence>
<dbReference type="InterPro" id="IPR021908">
    <property type="entry name" value="YfbK_C"/>
</dbReference>
<dbReference type="Pfam" id="PF12034">
    <property type="entry name" value="YfbK_C"/>
    <property type="match status" value="1"/>
</dbReference>
<name>B7LM60_ESCF3</name>
<sequence>MLPLWFCQIKGIYMRVNKIYIISICGVLLSGCSSSVSSPQAEERWHYVTMSAYAPSPVQQGQLQQNTARYTHHEANPIKQTAQEPLATFSFDVDTGSYANVRRFLKTGSLPGADVVRVEELVNYFPLTEATKKNIPGCKGCEENSPFSINYELTPAPWNEKHTLLRLDIAANDIARSKLPPTNLVFLIDTSGSMNSDERLPLIKSSLKLLVNELRDQDRISIVTYAGSARLLLSSTSGAEKNTILNAIANLQAGGGTNGGAGVAMAYEQAQAGYIKGGVNRILLATDGDFNIGDDPSSVEDLVKKQRESGITLSTLGVGDNNYNEAMMVKIADTGNGNYSYLDSLSEAQKVLSNEMNQTLVTVAKDVKAQIEFNPQQVIEYRQIGYEKRQLRADEFNNDAVDAGDIGAGKHVTVLFELTLAGQQASVDKLRYGKSPASTQTSNSNELMWVKLRYKAPQGESSRLVEMPIISSAVTRNFSRASPDMHFLSAVAAYGQKLRGSEYLNKTSWQQIQSWAQEGKGADQYGYRAEFIQLVGLAESLSR</sequence>
<dbReference type="PANTHER" id="PTHR10579:SF43">
    <property type="entry name" value="ZINC FINGER (C3HC4-TYPE RING FINGER) FAMILY PROTEIN"/>
    <property type="match status" value="1"/>
</dbReference>
<feature type="domain" description="VWFA" evidence="1">
    <location>
        <begin position="183"/>
        <end position="360"/>
    </location>
</feature>
<dbReference type="InterPro" id="IPR002035">
    <property type="entry name" value="VWF_A"/>
</dbReference>
<dbReference type="SUPFAM" id="SSF53300">
    <property type="entry name" value="vWA-like"/>
    <property type="match status" value="1"/>
</dbReference>
<proteinExistence type="predicted"/>
<dbReference type="PROSITE" id="PS50234">
    <property type="entry name" value="VWFA"/>
    <property type="match status" value="1"/>
</dbReference>
<dbReference type="CDD" id="cd01465">
    <property type="entry name" value="vWA_subgroup"/>
    <property type="match status" value="1"/>
</dbReference>
<dbReference type="KEGG" id="efe:EFER_0898"/>